<dbReference type="GO" id="GO:0003676">
    <property type="term" value="F:nucleic acid binding"/>
    <property type="evidence" value="ECO:0007669"/>
    <property type="project" value="InterPro"/>
</dbReference>
<feature type="region of interest" description="Disordered" evidence="1">
    <location>
        <begin position="1"/>
        <end position="118"/>
    </location>
</feature>
<dbReference type="AlphaFoldDB" id="A0AAE0UA94"/>
<reference evidence="2" key="2">
    <citation type="submission" date="2023-07" db="EMBL/GenBank/DDBJ databases">
        <authorList>
            <consortium name="Lawrence Berkeley National Laboratory"/>
            <person name="Haridas S."/>
            <person name="Hensen N."/>
            <person name="Bonometti L."/>
            <person name="Westerberg I."/>
            <person name="Brannstrom I.O."/>
            <person name="Guillou S."/>
            <person name="Cros-Aarteil S."/>
            <person name="Calhoun S."/>
            <person name="Kuo A."/>
            <person name="Mondo S."/>
            <person name="Pangilinan J."/>
            <person name="Riley R."/>
            <person name="LaButti K."/>
            <person name="Andreopoulos B."/>
            <person name="Lipzen A."/>
            <person name="Chen C."/>
            <person name="Yanf M."/>
            <person name="Daum C."/>
            <person name="Ng V."/>
            <person name="Clum A."/>
            <person name="Steindorff A."/>
            <person name="Ohm R."/>
            <person name="Martin F."/>
            <person name="Silar P."/>
            <person name="Natvig D."/>
            <person name="Lalanne C."/>
            <person name="Gautier V."/>
            <person name="Ament-velasquez S.L."/>
            <person name="Kruys A."/>
            <person name="Hutchinson M.I."/>
            <person name="Powell A.J."/>
            <person name="Barry K."/>
            <person name="Miller A.N."/>
            <person name="Grigoriev I.V."/>
            <person name="Debuchy R."/>
            <person name="Gladieux P."/>
            <person name="Thoren M.H."/>
            <person name="Johannesson H."/>
        </authorList>
    </citation>
    <scope>NUCLEOTIDE SEQUENCE</scope>
    <source>
        <strain evidence="2">FGSC 1904</strain>
    </source>
</reference>
<dbReference type="Gene3D" id="3.30.420.10">
    <property type="entry name" value="Ribonuclease H-like superfamily/Ribonuclease H"/>
    <property type="match status" value="1"/>
</dbReference>
<organism evidence="2 3">
    <name type="scientific">Sordaria brevicollis</name>
    <dbReference type="NCBI Taxonomy" id="83679"/>
    <lineage>
        <taxon>Eukaryota</taxon>
        <taxon>Fungi</taxon>
        <taxon>Dikarya</taxon>
        <taxon>Ascomycota</taxon>
        <taxon>Pezizomycotina</taxon>
        <taxon>Sordariomycetes</taxon>
        <taxon>Sordariomycetidae</taxon>
        <taxon>Sordariales</taxon>
        <taxon>Sordariaceae</taxon>
        <taxon>Sordaria</taxon>
    </lineage>
</organism>
<dbReference type="EMBL" id="JAUTDP010000009">
    <property type="protein sequence ID" value="KAK3396592.1"/>
    <property type="molecule type" value="Genomic_DNA"/>
</dbReference>
<evidence type="ECO:0000313" key="2">
    <source>
        <dbReference type="EMBL" id="KAK3396592.1"/>
    </source>
</evidence>
<comment type="caution">
    <text evidence="2">The sequence shown here is derived from an EMBL/GenBank/DDBJ whole genome shotgun (WGS) entry which is preliminary data.</text>
</comment>
<reference evidence="2" key="1">
    <citation type="journal article" date="2023" name="Mol. Phylogenet. Evol.">
        <title>Genome-scale phylogeny and comparative genomics of the fungal order Sordariales.</title>
        <authorList>
            <person name="Hensen N."/>
            <person name="Bonometti L."/>
            <person name="Westerberg I."/>
            <person name="Brannstrom I.O."/>
            <person name="Guillou S."/>
            <person name="Cros-Aarteil S."/>
            <person name="Calhoun S."/>
            <person name="Haridas S."/>
            <person name="Kuo A."/>
            <person name="Mondo S."/>
            <person name="Pangilinan J."/>
            <person name="Riley R."/>
            <person name="LaButti K."/>
            <person name="Andreopoulos B."/>
            <person name="Lipzen A."/>
            <person name="Chen C."/>
            <person name="Yan M."/>
            <person name="Daum C."/>
            <person name="Ng V."/>
            <person name="Clum A."/>
            <person name="Steindorff A."/>
            <person name="Ohm R.A."/>
            <person name="Martin F."/>
            <person name="Silar P."/>
            <person name="Natvig D.O."/>
            <person name="Lalanne C."/>
            <person name="Gautier V."/>
            <person name="Ament-Velasquez S.L."/>
            <person name="Kruys A."/>
            <person name="Hutchinson M.I."/>
            <person name="Powell A.J."/>
            <person name="Barry K."/>
            <person name="Miller A.N."/>
            <person name="Grigoriev I.V."/>
            <person name="Debuchy R."/>
            <person name="Gladieux P."/>
            <person name="Hiltunen Thoren M."/>
            <person name="Johannesson H."/>
        </authorList>
    </citation>
    <scope>NUCLEOTIDE SEQUENCE</scope>
    <source>
        <strain evidence="2">FGSC 1904</strain>
    </source>
</reference>
<feature type="compositionally biased region" description="Acidic residues" evidence="1">
    <location>
        <begin position="78"/>
        <end position="91"/>
    </location>
</feature>
<evidence type="ECO:0000256" key="1">
    <source>
        <dbReference type="SAM" id="MobiDB-lite"/>
    </source>
</evidence>
<accession>A0AAE0UA94</accession>
<dbReference type="Proteomes" id="UP001281003">
    <property type="component" value="Unassembled WGS sequence"/>
</dbReference>
<keyword evidence="3" id="KW-1185">Reference proteome</keyword>
<evidence type="ECO:0000313" key="3">
    <source>
        <dbReference type="Proteomes" id="UP001281003"/>
    </source>
</evidence>
<feature type="compositionally biased region" description="Polar residues" evidence="1">
    <location>
        <begin position="39"/>
        <end position="60"/>
    </location>
</feature>
<gene>
    <name evidence="2" type="ORF">B0T20DRAFT_502030</name>
</gene>
<sequence length="517" mass="58548">MTIPKRPPSPSLTTESLGVHHDKRPKVDEEPSSEGVASKIQQQDKVVNNASEGVSNTVSSFDKVIKSTEDAYPTSSDADSDDDDDDDDDDGVASSTARVAPRVPGTGRSPSPSGDLRTTLWRKETRAFNGKITIRKRNKRDSMERAARQAQGEAPLIVKGKPIFNMFVDGSYQRYVKHTLPDLDSHFARGGYGVVFRNPYHGKGSKEFDHGQQGHEEEQMWDNRGTGINTPEDGLGKSDFNIRSWRSHRVYGAWHAEMAAISQALETVITLVKRHKPSSGVSVTIFSDCKDVIKRIQRPPARLSEEMTDKDALSMPLLRAIVWQSHYLVEEWDCEIELRWLPRCCVLAHRLADHVARWWKNKDKDESGDGTGITFQQKDRPVWHRDGMLDVLHKDFKRILKKVKNGEIRHPAGRIPARKLKEKERGNMLDRFTGSAVQEEMSTDALLMMPPIWERSAAFRMVNEDMDKILGLDPAVRKRMSTNSLRKMPPVWERSAAFRMVNEDMNKVLGLGSSKQR</sequence>
<proteinExistence type="predicted"/>
<feature type="compositionally biased region" description="Pro residues" evidence="1">
    <location>
        <begin position="1"/>
        <end position="10"/>
    </location>
</feature>
<protein>
    <submittedName>
        <fullName evidence="2">Uncharacterized protein</fullName>
    </submittedName>
</protein>
<name>A0AAE0UA94_SORBR</name>
<dbReference type="InterPro" id="IPR036397">
    <property type="entry name" value="RNaseH_sf"/>
</dbReference>